<dbReference type="Proteomes" id="UP000887565">
    <property type="component" value="Unplaced"/>
</dbReference>
<proteinExistence type="predicted"/>
<dbReference type="WBParaSite" id="nRc.2.0.1.t03316-RA">
    <property type="protein sequence ID" value="nRc.2.0.1.t03316-RA"/>
    <property type="gene ID" value="nRc.2.0.1.g03316"/>
</dbReference>
<evidence type="ECO:0000313" key="2">
    <source>
        <dbReference type="WBParaSite" id="nRc.2.0.1.t03316-RA"/>
    </source>
</evidence>
<evidence type="ECO:0000313" key="1">
    <source>
        <dbReference type="Proteomes" id="UP000887565"/>
    </source>
</evidence>
<name>A0A915HP83_ROMCU</name>
<protein>
    <submittedName>
        <fullName evidence="2">Uncharacterized protein</fullName>
    </submittedName>
</protein>
<dbReference type="AlphaFoldDB" id="A0A915HP83"/>
<reference evidence="2" key="1">
    <citation type="submission" date="2022-11" db="UniProtKB">
        <authorList>
            <consortium name="WormBaseParasite"/>
        </authorList>
    </citation>
    <scope>IDENTIFICATION</scope>
</reference>
<sequence>MCSITFEKFFDLRQHQIFYKDMIRDLKISIEIVQKSNLNGGKVSGGRKKGQFFKRLW</sequence>
<organism evidence="1 2">
    <name type="scientific">Romanomermis culicivorax</name>
    <name type="common">Nematode worm</name>
    <dbReference type="NCBI Taxonomy" id="13658"/>
    <lineage>
        <taxon>Eukaryota</taxon>
        <taxon>Metazoa</taxon>
        <taxon>Ecdysozoa</taxon>
        <taxon>Nematoda</taxon>
        <taxon>Enoplea</taxon>
        <taxon>Dorylaimia</taxon>
        <taxon>Mermithida</taxon>
        <taxon>Mermithoidea</taxon>
        <taxon>Mermithidae</taxon>
        <taxon>Romanomermis</taxon>
    </lineage>
</organism>
<keyword evidence="1" id="KW-1185">Reference proteome</keyword>
<accession>A0A915HP83</accession>